<organism evidence="1 2">
    <name type="scientific">Babesia bigemina</name>
    <dbReference type="NCBI Taxonomy" id="5866"/>
    <lineage>
        <taxon>Eukaryota</taxon>
        <taxon>Sar</taxon>
        <taxon>Alveolata</taxon>
        <taxon>Apicomplexa</taxon>
        <taxon>Aconoidasida</taxon>
        <taxon>Piroplasmida</taxon>
        <taxon>Babesiidae</taxon>
        <taxon>Babesia</taxon>
    </lineage>
</organism>
<gene>
    <name evidence="1" type="ORF">BBBOND_0208260</name>
</gene>
<evidence type="ECO:0000313" key="1">
    <source>
        <dbReference type="EMBL" id="CDR95672.1"/>
    </source>
</evidence>
<dbReference type="GeneID" id="24564213"/>
<name>A0A061D6M5_BABBI</name>
<dbReference type="VEuPathDB" id="PiroplasmaDB:BBBOND_0208260"/>
<keyword evidence="2" id="KW-1185">Reference proteome</keyword>
<proteinExistence type="predicted"/>
<reference evidence="2" key="1">
    <citation type="submission" date="2014-06" db="EMBL/GenBank/DDBJ databases">
        <authorList>
            <person name="Aslett M."/>
            <person name="De Silva N."/>
        </authorList>
    </citation>
    <scope>NUCLEOTIDE SEQUENCE [LARGE SCALE GENOMIC DNA]</scope>
    <source>
        <strain evidence="2">Bond</strain>
    </source>
</reference>
<dbReference type="KEGG" id="bbig:BBBOND_0208260"/>
<dbReference type="EMBL" id="LK391708">
    <property type="protein sequence ID" value="CDR95672.1"/>
    <property type="molecule type" value="Genomic_DNA"/>
</dbReference>
<sequence length="280" mass="31039">MNIHMRTQNVSPLSPVCATRSAIGHIASDVSRGRAEQHVDTGIIEKSKRTYAGYPSRQDDTCAEGGEKCSLFNGRIRRIKIDSLLKRPDELNLAIIHRTITDILDCGMTLESAQVDVITQMMLKCCDEDHVLALQTVCLVLLACAESLTESAVKKIGDIMGTATTATSATEQLALVDLYHCISSHHSYVMRQLSCGQRSYMQFLNEVRQYIRLKVPCDTDSKEIEDLRHTLNALNVEHYAAIAGHVYLPIVLSGTHMVIELSTESDLKCLNMEGAHPIKL</sequence>
<evidence type="ECO:0000313" key="2">
    <source>
        <dbReference type="Proteomes" id="UP000033188"/>
    </source>
</evidence>
<accession>A0A061D6M5</accession>
<protein>
    <submittedName>
        <fullName evidence="1">Uncharacterized protein</fullName>
    </submittedName>
</protein>
<dbReference type="AlphaFoldDB" id="A0A061D6M5"/>
<dbReference type="Proteomes" id="UP000033188">
    <property type="component" value="Chromosome 2"/>
</dbReference>
<dbReference type="OrthoDB" id="361678at2759"/>
<dbReference type="RefSeq" id="XP_012767858.1">
    <property type="nucleotide sequence ID" value="XM_012912404.1"/>
</dbReference>